<dbReference type="SUPFAM" id="SSF46785">
    <property type="entry name" value="Winged helix' DNA-binding domain"/>
    <property type="match status" value="1"/>
</dbReference>
<accession>A0ABU7UZ96</accession>
<gene>
    <name evidence="5" type="ORF">V3390_06175</name>
</gene>
<keyword evidence="6" id="KW-1185">Reference proteome</keyword>
<dbReference type="Proteomes" id="UP001356170">
    <property type="component" value="Unassembled WGS sequence"/>
</dbReference>
<dbReference type="RefSeq" id="WP_331703811.1">
    <property type="nucleotide sequence ID" value="NZ_JAZHBO010000002.1"/>
</dbReference>
<evidence type="ECO:0000256" key="3">
    <source>
        <dbReference type="ARBA" id="ARBA00023163"/>
    </source>
</evidence>
<dbReference type="PANTHER" id="PTHR42756:SF1">
    <property type="entry name" value="TRANSCRIPTIONAL REPRESSOR OF EMRAB OPERON"/>
    <property type="match status" value="1"/>
</dbReference>
<evidence type="ECO:0000259" key="4">
    <source>
        <dbReference type="PROSITE" id="PS50995"/>
    </source>
</evidence>
<reference evidence="5 6" key="1">
    <citation type="submission" date="2024-01" db="EMBL/GenBank/DDBJ databases">
        <title>Novel species of the genus Luteimonas isolated from rivers.</title>
        <authorList>
            <person name="Lu H."/>
        </authorList>
    </citation>
    <scope>NUCLEOTIDE SEQUENCE [LARGE SCALE GENOMIC DNA]</scope>
    <source>
        <strain evidence="5 6">FXH3W</strain>
    </source>
</reference>
<feature type="domain" description="HTH marR-type" evidence="4">
    <location>
        <begin position="9"/>
        <end position="142"/>
    </location>
</feature>
<organism evidence="5 6">
    <name type="scientific">Aquilutibacter rugosus</name>
    <dbReference type="NCBI Taxonomy" id="3115820"/>
    <lineage>
        <taxon>Bacteria</taxon>
        <taxon>Pseudomonadati</taxon>
        <taxon>Pseudomonadota</taxon>
        <taxon>Gammaproteobacteria</taxon>
        <taxon>Lysobacterales</taxon>
        <taxon>Lysobacteraceae</taxon>
        <taxon>Aquilutibacter</taxon>
    </lineage>
</organism>
<dbReference type="PANTHER" id="PTHR42756">
    <property type="entry name" value="TRANSCRIPTIONAL REGULATOR, MARR"/>
    <property type="match status" value="1"/>
</dbReference>
<dbReference type="Gene3D" id="1.10.10.10">
    <property type="entry name" value="Winged helix-like DNA-binding domain superfamily/Winged helix DNA-binding domain"/>
    <property type="match status" value="1"/>
</dbReference>
<keyword evidence="1" id="KW-0805">Transcription regulation</keyword>
<proteinExistence type="predicted"/>
<dbReference type="InterPro" id="IPR036390">
    <property type="entry name" value="WH_DNA-bd_sf"/>
</dbReference>
<evidence type="ECO:0000256" key="2">
    <source>
        <dbReference type="ARBA" id="ARBA00023125"/>
    </source>
</evidence>
<dbReference type="PROSITE" id="PS50995">
    <property type="entry name" value="HTH_MARR_2"/>
    <property type="match status" value="1"/>
</dbReference>
<dbReference type="InterPro" id="IPR023187">
    <property type="entry name" value="Tscrpt_reg_MarR-type_CS"/>
</dbReference>
<evidence type="ECO:0000256" key="1">
    <source>
        <dbReference type="ARBA" id="ARBA00023015"/>
    </source>
</evidence>
<evidence type="ECO:0000313" key="5">
    <source>
        <dbReference type="EMBL" id="MEF2155821.1"/>
    </source>
</evidence>
<name>A0ABU7UZ96_9GAMM</name>
<dbReference type="Pfam" id="PF01047">
    <property type="entry name" value="MarR"/>
    <property type="match status" value="1"/>
</dbReference>
<keyword evidence="3" id="KW-0804">Transcription</keyword>
<protein>
    <submittedName>
        <fullName evidence="5">MarR family transcriptional regulator</fullName>
    </submittedName>
</protein>
<evidence type="ECO:0000313" key="6">
    <source>
        <dbReference type="Proteomes" id="UP001356170"/>
    </source>
</evidence>
<dbReference type="InterPro" id="IPR000835">
    <property type="entry name" value="HTH_MarR-typ"/>
</dbReference>
<sequence length="151" mass="16712">MTSLDASSSSNLGRLLRQTREELWRHMSAELAAVGIEMNFSQYIVMKNLRNGPAMSSSLADCAAINAGAMTRVIDSLIEQGLVTRTPSEQDRRVMHVDLTAQGRKIAKQMEVCGLRTLECAFADISDRRLSELFHTLETIVGNLQSSNEPQ</sequence>
<dbReference type="PROSITE" id="PS01117">
    <property type="entry name" value="HTH_MARR_1"/>
    <property type="match status" value="1"/>
</dbReference>
<dbReference type="EMBL" id="JAZHBO010000002">
    <property type="protein sequence ID" value="MEF2155821.1"/>
    <property type="molecule type" value="Genomic_DNA"/>
</dbReference>
<comment type="caution">
    <text evidence="5">The sequence shown here is derived from an EMBL/GenBank/DDBJ whole genome shotgun (WGS) entry which is preliminary data.</text>
</comment>
<keyword evidence="2" id="KW-0238">DNA-binding</keyword>
<dbReference type="SMART" id="SM00347">
    <property type="entry name" value="HTH_MARR"/>
    <property type="match status" value="1"/>
</dbReference>
<dbReference type="InterPro" id="IPR036388">
    <property type="entry name" value="WH-like_DNA-bd_sf"/>
</dbReference>